<dbReference type="KEGG" id="vg:22807960"/>
<dbReference type="OrthoDB" id="5475at10239"/>
<dbReference type="Proteomes" id="UP000028562">
    <property type="component" value="Segment"/>
</dbReference>
<dbReference type="InterPro" id="IPR007921">
    <property type="entry name" value="CHAP_dom"/>
</dbReference>
<dbReference type="PROSITE" id="PS50911">
    <property type="entry name" value="CHAP"/>
    <property type="match status" value="1"/>
</dbReference>
<feature type="domain" description="Peptidase C51" evidence="2">
    <location>
        <begin position="10"/>
        <end position="139"/>
    </location>
</feature>
<accession>A0A075LZV3</accession>
<name>A0A075LZV3_9CAUD</name>
<dbReference type="Gene3D" id="3.90.1720.10">
    <property type="entry name" value="endopeptidase domain like (from Nostoc punctiforme)"/>
    <property type="match status" value="1"/>
</dbReference>
<evidence type="ECO:0000313" key="3">
    <source>
        <dbReference type="EMBL" id="AIF71711.1"/>
    </source>
</evidence>
<dbReference type="RefSeq" id="YP_009113105.1">
    <property type="nucleotide sequence ID" value="NC_026016.1"/>
</dbReference>
<organism evidence="3 4">
    <name type="scientific">Staphylococcus phage phiBU01</name>
    <dbReference type="NCBI Taxonomy" id="1519999"/>
    <lineage>
        <taxon>Viruses</taxon>
        <taxon>Duplodnaviria</taxon>
        <taxon>Heunggongvirae</taxon>
        <taxon>Uroviricota</taxon>
        <taxon>Caudoviricetes</taxon>
        <taxon>Bronfenbrennervirinae</taxon>
        <taxon>Biseptimavirus</taxon>
        <taxon>Biseptimavirus BU01</taxon>
    </lineage>
</organism>
<keyword evidence="4" id="KW-1185">Reference proteome</keyword>
<dbReference type="SMR" id="A0A075LZV3"/>
<dbReference type="GO" id="GO:0001897">
    <property type="term" value="P:symbiont-mediated cytolysis of host cell"/>
    <property type="evidence" value="ECO:0007669"/>
    <property type="project" value="UniProtKB-ARBA"/>
</dbReference>
<dbReference type="EMBL" id="KF831354">
    <property type="protein sequence ID" value="AIF71711.1"/>
    <property type="molecule type" value="Genomic_DNA"/>
</dbReference>
<evidence type="ECO:0000256" key="1">
    <source>
        <dbReference type="ARBA" id="ARBA00022529"/>
    </source>
</evidence>
<evidence type="ECO:0000259" key="2">
    <source>
        <dbReference type="PROSITE" id="PS50911"/>
    </source>
</evidence>
<dbReference type="Pfam" id="PF05257">
    <property type="entry name" value="CHAP"/>
    <property type="match status" value="1"/>
</dbReference>
<dbReference type="InterPro" id="IPR038765">
    <property type="entry name" value="Papain-like_cys_pep_sf"/>
</dbReference>
<protein>
    <submittedName>
        <fullName evidence="3">Amidase</fullName>
    </submittedName>
</protein>
<dbReference type="Pfam" id="PF24246">
    <property type="entry name" value="SH3b_T"/>
    <property type="match status" value="1"/>
</dbReference>
<keyword evidence="1" id="KW-0929">Antimicrobial</keyword>
<evidence type="ECO:0000313" key="4">
    <source>
        <dbReference type="Proteomes" id="UP000028562"/>
    </source>
</evidence>
<sequence>MLGGKIMKTYSEARARLRWYQGRYIDFDGWYGYQCADLAVDYIYWLLEIRMWGNAKDAINNDFKNMATVYENTPSFVPQIGDVAVFTKGIYKQYGHIGLVFNGGNTNQFLILEQNYDGNANTPAKLRWDNYYGCTHFIRPKYKSEGLMNKITNKINPPAQKAVGKSASKITVGSKAPYNLKWSKGAYFNAKIDGLGATSATRYGDNRTNYRFDVGQAVYAPGTLIYVFEIIDGWCRIYWNNHNEWIWHERLIVKEAF</sequence>
<dbReference type="GeneID" id="22807960"/>
<dbReference type="InterPro" id="IPR057505">
    <property type="entry name" value="SH3b_T_C"/>
</dbReference>
<proteinExistence type="predicted"/>
<reference evidence="3 4" key="1">
    <citation type="journal article" date="2014" name="PLoS ONE">
        <title>Beyond the Chromosome: The Prevalence of Unique Extra-Chromosomal Bacteriophages with Integrated Virulence Genes in Pathogenic Staphylococcus aureus.</title>
        <authorList>
            <person name="Utter B."/>
            <person name="Deutsch D.R."/>
            <person name="Schuch R."/>
            <person name="Winer B.Y."/>
            <person name="Verratti K."/>
            <person name="Bishop-Lilly K."/>
            <person name="Sozhamannan S."/>
            <person name="Fischetti V.A."/>
        </authorList>
    </citation>
    <scope>NUCLEOTIDE SEQUENCE [LARGE SCALE GENOMIC DNA]</scope>
</reference>
<dbReference type="SUPFAM" id="SSF54001">
    <property type="entry name" value="Cysteine proteinases"/>
    <property type="match status" value="1"/>
</dbReference>